<keyword evidence="1 4" id="KW-0808">Transferase</keyword>
<evidence type="ECO:0000259" key="3">
    <source>
        <dbReference type="PROSITE" id="PS51186"/>
    </source>
</evidence>
<evidence type="ECO:0000256" key="1">
    <source>
        <dbReference type="ARBA" id="ARBA00022679"/>
    </source>
</evidence>
<dbReference type="EMBL" id="RAWG01000452">
    <property type="protein sequence ID" value="RKH31513.1"/>
    <property type="molecule type" value="Genomic_DNA"/>
</dbReference>
<name>A0A3A8MH21_9BACT</name>
<dbReference type="InterPro" id="IPR016181">
    <property type="entry name" value="Acyl_CoA_acyltransferase"/>
</dbReference>
<dbReference type="InterPro" id="IPR050832">
    <property type="entry name" value="Bact_Acetyltransf"/>
</dbReference>
<evidence type="ECO:0000256" key="2">
    <source>
        <dbReference type="ARBA" id="ARBA00023315"/>
    </source>
</evidence>
<dbReference type="PANTHER" id="PTHR43877:SF2">
    <property type="entry name" value="AMINOALKYLPHOSPHONATE N-ACETYLTRANSFERASE-RELATED"/>
    <property type="match status" value="1"/>
</dbReference>
<dbReference type="AlphaFoldDB" id="A0A3A8MH21"/>
<keyword evidence="2" id="KW-0012">Acyltransferase</keyword>
<dbReference type="SUPFAM" id="SSF55729">
    <property type="entry name" value="Acyl-CoA N-acyltransferases (Nat)"/>
    <property type="match status" value="1"/>
</dbReference>
<protein>
    <submittedName>
        <fullName evidence="4">GNAT family N-acetyltransferase</fullName>
    </submittedName>
</protein>
<dbReference type="OrthoDB" id="9805924at2"/>
<dbReference type="CDD" id="cd04301">
    <property type="entry name" value="NAT_SF"/>
    <property type="match status" value="1"/>
</dbReference>
<dbReference type="InterPro" id="IPR000182">
    <property type="entry name" value="GNAT_dom"/>
</dbReference>
<dbReference type="PROSITE" id="PS51186">
    <property type="entry name" value="GNAT"/>
    <property type="match status" value="1"/>
</dbReference>
<sequence length="173" mass="19223">MDFAFQAGDLTAEHVPDAEAECLQPLLERCEDFHQFAYGRPALPDQARQIPTGRPPELAPGQGHLLALRTATGDVVGMIEALRDYPAPGEWYLGILLLAPEVRGQGRGEAVVHAYESHVRAAGGRLLRLAVLEENEAAHRFWTRRGFQPEKWVGPLEQGLKLNRLLRMTKQLG</sequence>
<evidence type="ECO:0000313" key="4">
    <source>
        <dbReference type="EMBL" id="RKH31513.1"/>
    </source>
</evidence>
<dbReference type="PANTHER" id="PTHR43877">
    <property type="entry name" value="AMINOALKYLPHOSPHONATE N-ACETYLTRANSFERASE-RELATED-RELATED"/>
    <property type="match status" value="1"/>
</dbReference>
<feature type="domain" description="N-acetyltransferase" evidence="3">
    <location>
        <begin position="13"/>
        <end position="173"/>
    </location>
</feature>
<reference evidence="5" key="1">
    <citation type="submission" date="2018-09" db="EMBL/GenBank/DDBJ databases">
        <authorList>
            <person name="Livingstone P.G."/>
            <person name="Whitworth D.E."/>
        </authorList>
    </citation>
    <scope>NUCLEOTIDE SEQUENCE [LARGE SCALE GENOMIC DNA]</scope>
    <source>
        <strain evidence="5">CA040B</strain>
    </source>
</reference>
<accession>A0A3A8MH21</accession>
<organism evidence="4 5">
    <name type="scientific">Corallococcus sicarius</name>
    <dbReference type="NCBI Taxonomy" id="2316726"/>
    <lineage>
        <taxon>Bacteria</taxon>
        <taxon>Pseudomonadati</taxon>
        <taxon>Myxococcota</taxon>
        <taxon>Myxococcia</taxon>
        <taxon>Myxococcales</taxon>
        <taxon>Cystobacterineae</taxon>
        <taxon>Myxococcaceae</taxon>
        <taxon>Corallococcus</taxon>
    </lineage>
</organism>
<dbReference type="RefSeq" id="WP_120630135.1">
    <property type="nucleotide sequence ID" value="NZ_RAWG01000452.1"/>
</dbReference>
<proteinExistence type="predicted"/>
<dbReference type="GO" id="GO:0016747">
    <property type="term" value="F:acyltransferase activity, transferring groups other than amino-acyl groups"/>
    <property type="evidence" value="ECO:0007669"/>
    <property type="project" value="InterPro"/>
</dbReference>
<dbReference type="Proteomes" id="UP000273405">
    <property type="component" value="Unassembled WGS sequence"/>
</dbReference>
<dbReference type="Gene3D" id="3.40.630.30">
    <property type="match status" value="1"/>
</dbReference>
<comment type="caution">
    <text evidence="4">The sequence shown here is derived from an EMBL/GenBank/DDBJ whole genome shotgun (WGS) entry which is preliminary data.</text>
</comment>
<dbReference type="Pfam" id="PF00583">
    <property type="entry name" value="Acetyltransf_1"/>
    <property type="match status" value="1"/>
</dbReference>
<evidence type="ECO:0000313" key="5">
    <source>
        <dbReference type="Proteomes" id="UP000273405"/>
    </source>
</evidence>
<keyword evidence="5" id="KW-1185">Reference proteome</keyword>
<gene>
    <name evidence="4" type="ORF">D7X12_38440</name>
</gene>